<dbReference type="GO" id="GO:0006508">
    <property type="term" value="P:proteolysis"/>
    <property type="evidence" value="ECO:0007669"/>
    <property type="project" value="UniProtKB-KW"/>
</dbReference>
<keyword evidence="9" id="KW-0732">Signal</keyword>
<evidence type="ECO:0000256" key="8">
    <source>
        <dbReference type="RuleBase" id="RU004447"/>
    </source>
</evidence>
<evidence type="ECO:0000256" key="5">
    <source>
        <dbReference type="ARBA" id="ARBA00022801"/>
    </source>
</evidence>
<feature type="non-terminal residue" evidence="12">
    <location>
        <position position="542"/>
    </location>
</feature>
<dbReference type="InterPro" id="IPR001431">
    <property type="entry name" value="Pept_M16_Zn_BS"/>
</dbReference>
<dbReference type="PROSITE" id="PS00143">
    <property type="entry name" value="INSULINASE"/>
    <property type="match status" value="1"/>
</dbReference>
<comment type="cofactor">
    <cofactor evidence="1">
        <name>Zn(2+)</name>
        <dbReference type="ChEBI" id="CHEBI:29105"/>
    </cofactor>
</comment>
<dbReference type="InterPro" id="IPR007863">
    <property type="entry name" value="Peptidase_M16_C"/>
</dbReference>
<keyword evidence="6" id="KW-0862">Zinc</keyword>
<gene>
    <name evidence="12" type="ORF">ENJ89_09510</name>
</gene>
<evidence type="ECO:0000256" key="3">
    <source>
        <dbReference type="ARBA" id="ARBA00022670"/>
    </source>
</evidence>
<comment type="similarity">
    <text evidence="2 8">Belongs to the peptidase M16 family.</text>
</comment>
<dbReference type="Proteomes" id="UP000886124">
    <property type="component" value="Unassembled WGS sequence"/>
</dbReference>
<feature type="signal peptide" evidence="9">
    <location>
        <begin position="1"/>
        <end position="25"/>
    </location>
</feature>
<name>A0A7V5PQL1_CALAY</name>
<dbReference type="InterPro" id="IPR011249">
    <property type="entry name" value="Metalloenz_LuxS/M16"/>
</dbReference>
<dbReference type="Pfam" id="PF05193">
    <property type="entry name" value="Peptidase_M16_C"/>
    <property type="match status" value="1"/>
</dbReference>
<sequence length="542" mass="62727">MKRRLFFLFTFFLTVLFTLSLSVQAQQVKTVKQGDYTYRTVPGDPLKTRIYKLNNGLTVYLTVYKDAPRLQTAIAVKAGSKYDPHDNTGLAHYLEHMLFKGTDRYGTRDWSREKPEIDKIMDLFEVYRQTRDSLKRAQIYHQIDSISYVASEYAIPNEYDKMLAAIGAKGTNAFTSVEQTVYINDIPANQVEKWLTIEAERFRNPVLRLFHTELEAVYEEKNRGLDSDRRKVYEALLAGLFQKHQYGTQTTIGTIEHLKNPSMKRVLKYFHTYYVPNNMAVCLSGDIDPDQTIRLIDQTLGKLKPSPIPEYNPPKEDPITKPIVKEVYGPDAENVMLAFRFPGANTREADLLTLTDMILMNSQAGLIDLNLNQKQKVIGAGSYASIMKDYSYHALYGRPRQGQTLEEVKDLLLGQLDLIKKGEFPDWLLQAVVNDLKLSRIRQYENNWGRAYNFVKTFTMDVPWQDYVFQLDRLSKFTKQDVIDFANQYYDDNYVVVYKRVGVDKNVKKVKKPPITPVKLNRDDQSDFIKKIMAMPVKDIQP</sequence>
<dbReference type="AlphaFoldDB" id="A0A7V5PQL1"/>
<dbReference type="PANTHER" id="PTHR43690:SF17">
    <property type="entry name" value="PROTEIN YHJJ"/>
    <property type="match status" value="1"/>
</dbReference>
<keyword evidence="3" id="KW-0645">Protease</keyword>
<organism evidence="12">
    <name type="scientific">Caldithrix abyssi</name>
    <dbReference type="NCBI Taxonomy" id="187145"/>
    <lineage>
        <taxon>Bacteria</taxon>
        <taxon>Pseudomonadati</taxon>
        <taxon>Calditrichota</taxon>
        <taxon>Calditrichia</taxon>
        <taxon>Calditrichales</taxon>
        <taxon>Calditrichaceae</taxon>
        <taxon>Caldithrix</taxon>
    </lineage>
</organism>
<feature type="domain" description="Peptidase M16 C-terminal" evidence="11">
    <location>
        <begin position="264"/>
        <end position="434"/>
    </location>
</feature>
<dbReference type="InterPro" id="IPR050626">
    <property type="entry name" value="Peptidase_M16"/>
</dbReference>
<dbReference type="InterPro" id="IPR011765">
    <property type="entry name" value="Pept_M16_N"/>
</dbReference>
<dbReference type="GO" id="GO:0004222">
    <property type="term" value="F:metalloendopeptidase activity"/>
    <property type="evidence" value="ECO:0007669"/>
    <property type="project" value="InterPro"/>
</dbReference>
<comment type="caution">
    <text evidence="12">The sequence shown here is derived from an EMBL/GenBank/DDBJ whole genome shotgun (WGS) entry which is preliminary data.</text>
</comment>
<evidence type="ECO:0000256" key="6">
    <source>
        <dbReference type="ARBA" id="ARBA00022833"/>
    </source>
</evidence>
<dbReference type="Gene3D" id="3.30.830.10">
    <property type="entry name" value="Metalloenzyme, LuxS/M16 peptidase-like"/>
    <property type="match status" value="2"/>
</dbReference>
<dbReference type="SUPFAM" id="SSF63411">
    <property type="entry name" value="LuxS/MPP-like metallohydrolase"/>
    <property type="match status" value="2"/>
</dbReference>
<evidence type="ECO:0000256" key="2">
    <source>
        <dbReference type="ARBA" id="ARBA00007261"/>
    </source>
</evidence>
<evidence type="ECO:0000256" key="9">
    <source>
        <dbReference type="SAM" id="SignalP"/>
    </source>
</evidence>
<reference evidence="12" key="1">
    <citation type="journal article" date="2020" name="mSystems">
        <title>Genome- and Community-Level Interaction Insights into Carbon Utilization and Element Cycling Functions of Hydrothermarchaeota in Hydrothermal Sediment.</title>
        <authorList>
            <person name="Zhou Z."/>
            <person name="Liu Y."/>
            <person name="Xu W."/>
            <person name="Pan J."/>
            <person name="Luo Z.H."/>
            <person name="Li M."/>
        </authorList>
    </citation>
    <scope>NUCLEOTIDE SEQUENCE [LARGE SCALE GENOMIC DNA]</scope>
    <source>
        <strain evidence="12">HyVt-527</strain>
    </source>
</reference>
<keyword evidence="7" id="KW-0482">Metalloprotease</keyword>
<proteinExistence type="inferred from homology"/>
<feature type="domain" description="Peptidase M16 N-terminal" evidence="10">
    <location>
        <begin position="67"/>
        <end position="108"/>
    </location>
</feature>
<evidence type="ECO:0000256" key="1">
    <source>
        <dbReference type="ARBA" id="ARBA00001947"/>
    </source>
</evidence>
<dbReference type="GO" id="GO:0046872">
    <property type="term" value="F:metal ion binding"/>
    <property type="evidence" value="ECO:0007669"/>
    <property type="project" value="UniProtKB-KW"/>
</dbReference>
<keyword evidence="5" id="KW-0378">Hydrolase</keyword>
<evidence type="ECO:0000313" key="12">
    <source>
        <dbReference type="EMBL" id="HHJ53418.1"/>
    </source>
</evidence>
<dbReference type="EMBL" id="DROD01000604">
    <property type="protein sequence ID" value="HHJ53418.1"/>
    <property type="molecule type" value="Genomic_DNA"/>
</dbReference>
<evidence type="ECO:0000256" key="7">
    <source>
        <dbReference type="ARBA" id="ARBA00023049"/>
    </source>
</evidence>
<protein>
    <submittedName>
        <fullName evidence="12">Insulinase family protein</fullName>
    </submittedName>
</protein>
<evidence type="ECO:0000259" key="10">
    <source>
        <dbReference type="Pfam" id="PF00675"/>
    </source>
</evidence>
<feature type="chain" id="PRO_5031009885" evidence="9">
    <location>
        <begin position="26"/>
        <end position="542"/>
    </location>
</feature>
<dbReference type="PANTHER" id="PTHR43690">
    <property type="entry name" value="NARDILYSIN"/>
    <property type="match status" value="1"/>
</dbReference>
<accession>A0A7V5PQL1</accession>
<evidence type="ECO:0000259" key="11">
    <source>
        <dbReference type="Pfam" id="PF05193"/>
    </source>
</evidence>
<keyword evidence="4" id="KW-0479">Metal-binding</keyword>
<evidence type="ECO:0000256" key="4">
    <source>
        <dbReference type="ARBA" id="ARBA00022723"/>
    </source>
</evidence>
<feature type="domain" description="Peptidase M16 N-terminal" evidence="10">
    <location>
        <begin position="156"/>
        <end position="250"/>
    </location>
</feature>
<dbReference type="Pfam" id="PF00675">
    <property type="entry name" value="Peptidase_M16"/>
    <property type="match status" value="2"/>
</dbReference>